<dbReference type="EMBL" id="JALJRB010000022">
    <property type="protein sequence ID" value="MCJ8502214.1"/>
    <property type="molecule type" value="Genomic_DNA"/>
</dbReference>
<dbReference type="RefSeq" id="WP_246912621.1">
    <property type="nucleotide sequence ID" value="NZ_JALJRB010000022.1"/>
</dbReference>
<dbReference type="EC" id="2.7.13.3" evidence="3"/>
<evidence type="ECO:0000256" key="9">
    <source>
        <dbReference type="ARBA" id="ARBA00023012"/>
    </source>
</evidence>
<dbReference type="AlphaFoldDB" id="A0AA41UKD9"/>
<keyword evidence="7 14" id="KW-0418">Kinase</keyword>
<evidence type="ECO:0000313" key="15">
    <source>
        <dbReference type="Proteomes" id="UP001165427"/>
    </source>
</evidence>
<dbReference type="SMART" id="SM00388">
    <property type="entry name" value="HisKA"/>
    <property type="match status" value="1"/>
</dbReference>
<dbReference type="SMART" id="SM00304">
    <property type="entry name" value="HAMP"/>
    <property type="match status" value="1"/>
</dbReference>
<dbReference type="InterPro" id="IPR003594">
    <property type="entry name" value="HATPase_dom"/>
</dbReference>
<dbReference type="FunFam" id="3.30.565.10:FF:000006">
    <property type="entry name" value="Sensor histidine kinase WalK"/>
    <property type="match status" value="1"/>
</dbReference>
<comment type="subcellular location">
    <subcellularLocation>
        <location evidence="2">Membrane</location>
    </subcellularLocation>
</comment>
<dbReference type="InterPro" id="IPR003661">
    <property type="entry name" value="HisK_dim/P_dom"/>
</dbReference>
<dbReference type="PROSITE" id="PS50109">
    <property type="entry name" value="HIS_KIN"/>
    <property type="match status" value="1"/>
</dbReference>
<name>A0AA41UKD9_9BACT</name>
<reference evidence="14" key="1">
    <citation type="submission" date="2022-04" db="EMBL/GenBank/DDBJ databases">
        <title>Desulfatitalea alkaliphila sp. nov., a novel anaerobic sulfate-reducing bacterium isolated from terrestrial mud volcano, Taman Peninsula, Russia.</title>
        <authorList>
            <person name="Khomyakova M.A."/>
            <person name="Merkel A.Y."/>
            <person name="Slobodkin A.I."/>
        </authorList>
    </citation>
    <scope>NUCLEOTIDE SEQUENCE</scope>
    <source>
        <strain evidence="14">M08but</strain>
    </source>
</reference>
<dbReference type="PROSITE" id="PS50885">
    <property type="entry name" value="HAMP"/>
    <property type="match status" value="1"/>
</dbReference>
<evidence type="ECO:0000256" key="7">
    <source>
        <dbReference type="ARBA" id="ARBA00022777"/>
    </source>
</evidence>
<keyword evidence="4" id="KW-0597">Phosphoprotein</keyword>
<dbReference type="InterPro" id="IPR036890">
    <property type="entry name" value="HATPase_C_sf"/>
</dbReference>
<keyword evidence="8 11" id="KW-1133">Transmembrane helix</keyword>
<gene>
    <name evidence="14" type="ORF">MRX98_16640</name>
</gene>
<protein>
    <recommendedName>
        <fullName evidence="3">histidine kinase</fullName>
        <ecNumber evidence="3">2.7.13.3</ecNumber>
    </recommendedName>
</protein>
<evidence type="ECO:0000256" key="10">
    <source>
        <dbReference type="ARBA" id="ARBA00023136"/>
    </source>
</evidence>
<dbReference type="Pfam" id="PF00672">
    <property type="entry name" value="HAMP"/>
    <property type="match status" value="1"/>
</dbReference>
<evidence type="ECO:0000256" key="8">
    <source>
        <dbReference type="ARBA" id="ARBA00022989"/>
    </source>
</evidence>
<evidence type="ECO:0000256" key="2">
    <source>
        <dbReference type="ARBA" id="ARBA00004370"/>
    </source>
</evidence>
<feature type="transmembrane region" description="Helical" evidence="11">
    <location>
        <begin position="159"/>
        <end position="179"/>
    </location>
</feature>
<dbReference type="CDD" id="cd00082">
    <property type="entry name" value="HisKA"/>
    <property type="match status" value="1"/>
</dbReference>
<evidence type="ECO:0000259" key="13">
    <source>
        <dbReference type="PROSITE" id="PS50885"/>
    </source>
</evidence>
<dbReference type="CDD" id="cd06225">
    <property type="entry name" value="HAMP"/>
    <property type="match status" value="1"/>
</dbReference>
<evidence type="ECO:0000313" key="14">
    <source>
        <dbReference type="EMBL" id="MCJ8502214.1"/>
    </source>
</evidence>
<dbReference type="PRINTS" id="PR00344">
    <property type="entry name" value="BCTRLSENSOR"/>
</dbReference>
<dbReference type="InterPro" id="IPR005467">
    <property type="entry name" value="His_kinase_dom"/>
</dbReference>
<dbReference type="CDD" id="cd00075">
    <property type="entry name" value="HATPase"/>
    <property type="match status" value="1"/>
</dbReference>
<dbReference type="Gene3D" id="3.30.565.10">
    <property type="entry name" value="Histidine kinase-like ATPase, C-terminal domain"/>
    <property type="match status" value="1"/>
</dbReference>
<dbReference type="SUPFAM" id="SSF158472">
    <property type="entry name" value="HAMP domain-like"/>
    <property type="match status" value="1"/>
</dbReference>
<keyword evidence="9" id="KW-0902">Two-component regulatory system</keyword>
<keyword evidence="5" id="KW-0808">Transferase</keyword>
<dbReference type="Gene3D" id="1.10.8.500">
    <property type="entry name" value="HAMP domain in histidine kinase"/>
    <property type="match status" value="1"/>
</dbReference>
<evidence type="ECO:0000256" key="3">
    <source>
        <dbReference type="ARBA" id="ARBA00012438"/>
    </source>
</evidence>
<dbReference type="PANTHER" id="PTHR45436">
    <property type="entry name" value="SENSOR HISTIDINE KINASE YKOH"/>
    <property type="match status" value="1"/>
</dbReference>
<keyword evidence="6 11" id="KW-0812">Transmembrane</keyword>
<dbReference type="PANTHER" id="PTHR45436:SF5">
    <property type="entry name" value="SENSOR HISTIDINE KINASE TRCS"/>
    <property type="match status" value="1"/>
</dbReference>
<dbReference type="SUPFAM" id="SSF55874">
    <property type="entry name" value="ATPase domain of HSP90 chaperone/DNA topoisomerase II/histidine kinase"/>
    <property type="match status" value="1"/>
</dbReference>
<evidence type="ECO:0000256" key="11">
    <source>
        <dbReference type="SAM" id="Phobius"/>
    </source>
</evidence>
<feature type="domain" description="Histidine kinase" evidence="12">
    <location>
        <begin position="241"/>
        <end position="450"/>
    </location>
</feature>
<dbReference type="InterPro" id="IPR050428">
    <property type="entry name" value="TCS_sensor_his_kinase"/>
</dbReference>
<feature type="transmembrane region" description="Helical" evidence="11">
    <location>
        <begin position="9"/>
        <end position="30"/>
    </location>
</feature>
<organism evidence="14 15">
    <name type="scientific">Desulfatitalea alkaliphila</name>
    <dbReference type="NCBI Taxonomy" id="2929485"/>
    <lineage>
        <taxon>Bacteria</taxon>
        <taxon>Pseudomonadati</taxon>
        <taxon>Thermodesulfobacteriota</taxon>
        <taxon>Desulfobacteria</taxon>
        <taxon>Desulfobacterales</taxon>
        <taxon>Desulfosarcinaceae</taxon>
        <taxon>Desulfatitalea</taxon>
    </lineage>
</organism>
<proteinExistence type="predicted"/>
<evidence type="ECO:0000256" key="1">
    <source>
        <dbReference type="ARBA" id="ARBA00000085"/>
    </source>
</evidence>
<dbReference type="InterPro" id="IPR004358">
    <property type="entry name" value="Sig_transdc_His_kin-like_C"/>
</dbReference>
<dbReference type="Proteomes" id="UP001165427">
    <property type="component" value="Unassembled WGS sequence"/>
</dbReference>
<dbReference type="Pfam" id="PF00512">
    <property type="entry name" value="HisKA"/>
    <property type="match status" value="1"/>
</dbReference>
<feature type="domain" description="HAMP" evidence="13">
    <location>
        <begin position="181"/>
        <end position="233"/>
    </location>
</feature>
<keyword evidence="15" id="KW-1185">Reference proteome</keyword>
<evidence type="ECO:0000256" key="4">
    <source>
        <dbReference type="ARBA" id="ARBA00022553"/>
    </source>
</evidence>
<comment type="caution">
    <text evidence="14">The sequence shown here is derived from an EMBL/GenBank/DDBJ whole genome shotgun (WGS) entry which is preliminary data.</text>
</comment>
<dbReference type="GO" id="GO:0000155">
    <property type="term" value="F:phosphorelay sensor kinase activity"/>
    <property type="evidence" value="ECO:0007669"/>
    <property type="project" value="InterPro"/>
</dbReference>
<dbReference type="SUPFAM" id="SSF47384">
    <property type="entry name" value="Homodimeric domain of signal transducing histidine kinase"/>
    <property type="match status" value="1"/>
</dbReference>
<evidence type="ECO:0000256" key="5">
    <source>
        <dbReference type="ARBA" id="ARBA00022679"/>
    </source>
</evidence>
<dbReference type="InterPro" id="IPR003660">
    <property type="entry name" value="HAMP_dom"/>
</dbReference>
<dbReference type="GO" id="GO:0005886">
    <property type="term" value="C:plasma membrane"/>
    <property type="evidence" value="ECO:0007669"/>
    <property type="project" value="TreeGrafter"/>
</dbReference>
<keyword evidence="10 11" id="KW-0472">Membrane</keyword>
<comment type="catalytic activity">
    <reaction evidence="1">
        <text>ATP + protein L-histidine = ADP + protein N-phospho-L-histidine.</text>
        <dbReference type="EC" id="2.7.13.3"/>
    </reaction>
</comment>
<sequence length="458" mass="49906">MTNKLYTRIALNFLMLIGIGMIAVVLWFYVTVGRTVARDVHAMLQGQTDFIAALVQSRLDGGQAADECAPLLAIISKELGVQTALLNEDGEPLVLSNGLADGSLLPVSDWMADVREKGRFVQSGHFGRAILYVRPVNNDGAAPVYLYAGRVLSGDRHHLAFMGGLLVIGCLLVAAVYPLSRSITRPLSRLTGSLEKIAAGDFEQAPPSRRKDEIGRLFAVFRKMSLSVDEMMRSGRQLLADMSHELRSPLARIRLGTELLHGASTGDKAARFLQVIETEVEALDRLVVRMAAYSRMHLPGFALSAGPVSPAALARHACALYHPMAGARQVTLALAVDGQTPDVQGDFDLLSQVFCNLLDNAFDHTPDGGRITVGARQEGEQICFFVTDTGPGVSAEHRERIFEPLYRVDPARNSESGRAGLGLAIARKIMALHQGEIQYRGNGSDSGFYFWLHKRNRS</sequence>
<evidence type="ECO:0000259" key="12">
    <source>
        <dbReference type="PROSITE" id="PS50109"/>
    </source>
</evidence>
<dbReference type="InterPro" id="IPR036097">
    <property type="entry name" value="HisK_dim/P_sf"/>
</dbReference>
<accession>A0AA41UKD9</accession>
<dbReference type="Pfam" id="PF02518">
    <property type="entry name" value="HATPase_c"/>
    <property type="match status" value="1"/>
</dbReference>
<dbReference type="SMART" id="SM00387">
    <property type="entry name" value="HATPase_c"/>
    <property type="match status" value="1"/>
</dbReference>
<evidence type="ECO:0000256" key="6">
    <source>
        <dbReference type="ARBA" id="ARBA00022692"/>
    </source>
</evidence>
<dbReference type="Gene3D" id="1.10.287.130">
    <property type="match status" value="1"/>
</dbReference>